<evidence type="ECO:0000313" key="1">
    <source>
        <dbReference type="EMBL" id="MBW0556374.1"/>
    </source>
</evidence>
<gene>
    <name evidence="1" type="ORF">O181_096089</name>
</gene>
<comment type="caution">
    <text evidence="1">The sequence shown here is derived from an EMBL/GenBank/DDBJ whole genome shotgun (WGS) entry which is preliminary data.</text>
</comment>
<keyword evidence="2" id="KW-1185">Reference proteome</keyword>
<dbReference type="Proteomes" id="UP000765509">
    <property type="component" value="Unassembled WGS sequence"/>
</dbReference>
<proteinExistence type="predicted"/>
<dbReference type="AlphaFoldDB" id="A0A9Q3J6L9"/>
<protein>
    <submittedName>
        <fullName evidence="1">Uncharacterized protein</fullName>
    </submittedName>
</protein>
<dbReference type="EMBL" id="AVOT02063787">
    <property type="protein sequence ID" value="MBW0556374.1"/>
    <property type="molecule type" value="Genomic_DNA"/>
</dbReference>
<evidence type="ECO:0000313" key="2">
    <source>
        <dbReference type="Proteomes" id="UP000765509"/>
    </source>
</evidence>
<organism evidence="1 2">
    <name type="scientific">Austropuccinia psidii MF-1</name>
    <dbReference type="NCBI Taxonomy" id="1389203"/>
    <lineage>
        <taxon>Eukaryota</taxon>
        <taxon>Fungi</taxon>
        <taxon>Dikarya</taxon>
        <taxon>Basidiomycota</taxon>
        <taxon>Pucciniomycotina</taxon>
        <taxon>Pucciniomycetes</taxon>
        <taxon>Pucciniales</taxon>
        <taxon>Sphaerophragmiaceae</taxon>
        <taxon>Austropuccinia</taxon>
    </lineage>
</organism>
<accession>A0A9Q3J6L9</accession>
<name>A0A9Q3J6L9_9BASI</name>
<sequence length="142" mass="15838">MSLGGSTSRNHPTKRNDMVYRKGLLRPIIGLRRSYAILSAQHQYGAQHKNGDALDMVLIGLAQGDGNVTVLKTRHRNDGISECATIEVRRRMNGNLQDTQRTPRFGPSQEYSRRLDWNLGDQVSLLASITPPASAFNARFCD</sequence>
<reference evidence="1" key="1">
    <citation type="submission" date="2021-03" db="EMBL/GenBank/DDBJ databases">
        <title>Draft genome sequence of rust myrtle Austropuccinia psidii MF-1, a brazilian biotype.</title>
        <authorList>
            <person name="Quecine M.C."/>
            <person name="Pachon D.M.R."/>
            <person name="Bonatelli M.L."/>
            <person name="Correr F.H."/>
            <person name="Franceschini L.M."/>
            <person name="Leite T.F."/>
            <person name="Margarido G.R.A."/>
            <person name="Almeida C.A."/>
            <person name="Ferrarezi J.A."/>
            <person name="Labate C.A."/>
        </authorList>
    </citation>
    <scope>NUCLEOTIDE SEQUENCE</scope>
    <source>
        <strain evidence="1">MF-1</strain>
    </source>
</reference>